<feature type="region of interest" description="Disordered" evidence="1">
    <location>
        <begin position="1"/>
        <end position="26"/>
    </location>
</feature>
<dbReference type="AlphaFoldDB" id="M0AA40"/>
<evidence type="ECO:0000313" key="2">
    <source>
        <dbReference type="EMBL" id="ELY94757.1"/>
    </source>
</evidence>
<evidence type="ECO:0000256" key="1">
    <source>
        <dbReference type="SAM" id="MobiDB-lite"/>
    </source>
</evidence>
<organism evidence="2 3">
    <name type="scientific">Natrialba taiwanensis DSM 12281</name>
    <dbReference type="NCBI Taxonomy" id="1230458"/>
    <lineage>
        <taxon>Archaea</taxon>
        <taxon>Methanobacteriati</taxon>
        <taxon>Methanobacteriota</taxon>
        <taxon>Stenosarchaea group</taxon>
        <taxon>Halobacteria</taxon>
        <taxon>Halobacteriales</taxon>
        <taxon>Natrialbaceae</taxon>
        <taxon>Natrialba</taxon>
    </lineage>
</organism>
<keyword evidence="3" id="KW-1185">Reference proteome</keyword>
<proteinExistence type="predicted"/>
<dbReference type="STRING" id="1230458.C484_05392"/>
<comment type="caution">
    <text evidence="2">The sequence shown here is derived from an EMBL/GenBank/DDBJ whole genome shotgun (WGS) entry which is preliminary data.</text>
</comment>
<sequence length="659" mass="71953">MITALSGSTVATTESERTPVASTTTESSFDDVLAYLPAAVADDSMVVTAVDYDRLLEADQPHDPRPSIGSLDIDAESVSKSAFVTSYTDEFSQPLRVLVTDSELEAETETRESDAGIEYEFTAHDSRDETVVGTDGDVLVVATDAETVDAAFDAKAGEGDRLLESASTVEDGLTVFDGSDARTVQVGDEQMAPRDVEDAAVEYVVRAQTVLDRDTMEVSIGVQFEDESAVTDELIETLEAEFAYTATADEPAVEVDGAFVSTTVERDLAAERAVREHDSPGSLHVDREIDFDDEYLEIELLRGDPTPIEDVTFEVDGEEYDRDIWTNGHGKLEAGDTIVMDMDDVEPNLSISLSHDHALGGSSSGTSILSHFRFESEFDVDTGELVVTYDDDFPLDGDRVHLAVYEDRPYYRPDEETPEPRTSAQPWTGETLSEGDTATLDGVEPGDTVLVGWDGTAYDDSISRVQARPPGRVSFEYDYDSERLEAVLEFDSRRPASETDEVEASDIERSASEYELLIDGEPADTQWTDEFETVSSGATIELTDVPIGVDVEAVWAATETRIGSTQPQPSVELEYDAGTIEHVGGDELSAAELTAEVWTDEDRFEIELGDEIDGDFEEGETFTVDAGTEADSDDEFGEVYHVSVRYAGEYQVGYASPNR</sequence>
<protein>
    <submittedName>
        <fullName evidence="2">Uncharacterized protein</fullName>
    </submittedName>
</protein>
<dbReference type="EMBL" id="AOIL01000016">
    <property type="protein sequence ID" value="ELY94757.1"/>
    <property type="molecule type" value="Genomic_DNA"/>
</dbReference>
<reference evidence="2 3" key="1">
    <citation type="journal article" date="2014" name="PLoS Genet.">
        <title>Phylogenetically driven sequencing of extremely halophilic archaea reveals strategies for static and dynamic osmo-response.</title>
        <authorList>
            <person name="Becker E.A."/>
            <person name="Seitzer P.M."/>
            <person name="Tritt A."/>
            <person name="Larsen D."/>
            <person name="Krusor M."/>
            <person name="Yao A.I."/>
            <person name="Wu D."/>
            <person name="Madern D."/>
            <person name="Eisen J.A."/>
            <person name="Darling A.E."/>
            <person name="Facciotti M.T."/>
        </authorList>
    </citation>
    <scope>NUCLEOTIDE SEQUENCE [LARGE SCALE GENOMIC DNA]</scope>
    <source>
        <strain evidence="2 3">DSM 12281</strain>
    </source>
</reference>
<feature type="compositionally biased region" description="Polar residues" evidence="1">
    <location>
        <begin position="1"/>
        <end position="13"/>
    </location>
</feature>
<dbReference type="Proteomes" id="UP000011648">
    <property type="component" value="Unassembled WGS sequence"/>
</dbReference>
<feature type="compositionally biased region" description="Polar residues" evidence="1">
    <location>
        <begin position="420"/>
        <end position="430"/>
    </location>
</feature>
<gene>
    <name evidence="2" type="ORF">C484_05392</name>
</gene>
<feature type="region of interest" description="Disordered" evidence="1">
    <location>
        <begin position="411"/>
        <end position="430"/>
    </location>
</feature>
<dbReference type="PATRIC" id="fig|1230458.4.peg.1087"/>
<accession>M0AA40</accession>
<name>M0AA40_9EURY</name>
<evidence type="ECO:0000313" key="3">
    <source>
        <dbReference type="Proteomes" id="UP000011648"/>
    </source>
</evidence>